<comment type="catalytic activity">
    <reaction evidence="10">
        <text>a 2,3-saturated acyl-[ACP] + NAD(+) = a (2E)-enoyl-[ACP] + NADH + H(+)</text>
        <dbReference type="Rhea" id="RHEA:10240"/>
        <dbReference type="Rhea" id="RHEA-COMP:9925"/>
        <dbReference type="Rhea" id="RHEA-COMP:9926"/>
        <dbReference type="ChEBI" id="CHEBI:15378"/>
        <dbReference type="ChEBI" id="CHEBI:57540"/>
        <dbReference type="ChEBI" id="CHEBI:57945"/>
        <dbReference type="ChEBI" id="CHEBI:78784"/>
        <dbReference type="ChEBI" id="CHEBI:78785"/>
        <dbReference type="EC" id="1.3.1.9"/>
    </reaction>
</comment>
<evidence type="ECO:0000256" key="6">
    <source>
        <dbReference type="ARBA" id="ARBA00023002"/>
    </source>
</evidence>
<sequence>MSARGERDWKKREGWGGGASPDPSNPGAKGQRERGVWGGPASPACLFLFPWPEAPLPLKKGGGKLLPPRRVGVGCALPGPAYGWARARLYLVLRVLPPGPSHHQTRRHQTKRRREGCPMPMPTKLLEGKKGLVLGLANDRSIAWGIAKAAHDHGAQLAFTYQGDALLKRIKPLIDTLGDGTLLMPCDVTRDADMDATFQTLKDTWGSLDFVVHSVAFSDKEQLKGHYKDTTRENFLQTMDISVFSFTDVAKRASALMNDGGSMITLTYYGAERVMPHYNVMGVAKAALEASVRYLAADLGARGIRVNAISAGPIKTLAAMGIGDFRYILKWNEFNSPLQRNVSIEDVGGSGLYLLSDLSRGVTGEVHHVDSGYHTVGMLNMESVSEVADLLDSIRKG</sequence>
<keyword evidence="9" id="KW-0275">Fatty acid biosynthesis</keyword>
<dbReference type="Proteomes" id="UP000033220">
    <property type="component" value="Chromosome DSM 122"/>
</dbReference>
<keyword evidence="6 12" id="KW-0560">Oxidoreductase</keyword>
<evidence type="ECO:0000256" key="2">
    <source>
        <dbReference type="ARBA" id="ARBA00009233"/>
    </source>
</evidence>
<dbReference type="CDD" id="cd05372">
    <property type="entry name" value="ENR_SDR"/>
    <property type="match status" value="1"/>
</dbReference>
<evidence type="ECO:0000256" key="3">
    <source>
        <dbReference type="ARBA" id="ARBA00012996"/>
    </source>
</evidence>
<comment type="pathway">
    <text evidence="1">Lipid metabolism; fatty acid biosynthesis.</text>
</comment>
<dbReference type="InterPro" id="IPR002347">
    <property type="entry name" value="SDR_fam"/>
</dbReference>
<dbReference type="Gene3D" id="1.10.8.400">
    <property type="entry name" value="Enoyl acyl carrier protein reductase"/>
    <property type="match status" value="1"/>
</dbReference>
<feature type="region of interest" description="Disordered" evidence="11">
    <location>
        <begin position="100"/>
        <end position="121"/>
    </location>
</feature>
<name>H6SIQ3_PARPM</name>
<dbReference type="PANTHER" id="PTHR43159">
    <property type="entry name" value="ENOYL-[ACYL-CARRIER-PROTEIN] REDUCTASE"/>
    <property type="match status" value="1"/>
</dbReference>
<keyword evidence="5" id="KW-0276">Fatty acid metabolism</keyword>
<dbReference type="PANTHER" id="PTHR43159:SF2">
    <property type="entry name" value="ENOYL-[ACYL-CARRIER-PROTEIN] REDUCTASE [NADH], CHLOROPLASTIC"/>
    <property type="match status" value="1"/>
</dbReference>
<evidence type="ECO:0000256" key="4">
    <source>
        <dbReference type="ARBA" id="ARBA00022516"/>
    </source>
</evidence>
<dbReference type="UniPathway" id="UPA00094"/>
<evidence type="ECO:0000313" key="13">
    <source>
        <dbReference type="Proteomes" id="UP000033220"/>
    </source>
</evidence>
<evidence type="ECO:0000256" key="8">
    <source>
        <dbReference type="ARBA" id="ARBA00023098"/>
    </source>
</evidence>
<dbReference type="FunFam" id="3.40.50.720:FF:000054">
    <property type="entry name" value="Enoyl-[acyl-carrier-protein] reductase [NADH]"/>
    <property type="match status" value="1"/>
</dbReference>
<dbReference type="Gene3D" id="3.40.50.720">
    <property type="entry name" value="NAD(P)-binding Rossmann-like Domain"/>
    <property type="match status" value="1"/>
</dbReference>
<dbReference type="EC" id="1.3.1.9" evidence="3"/>
<reference evidence="12 13" key="1">
    <citation type="submission" date="2012-02" db="EMBL/GenBank/DDBJ databases">
        <title>Shotgun genome sequence of Phaeospirillum photometricum DSM 122.</title>
        <authorList>
            <person name="Duquesne K."/>
            <person name="Sturgis J."/>
        </authorList>
    </citation>
    <scope>NUCLEOTIDE SEQUENCE [LARGE SCALE GENOMIC DNA]</scope>
    <source>
        <strain evidence="13">DSM122</strain>
    </source>
</reference>
<dbReference type="eggNOG" id="COG0623">
    <property type="taxonomic scope" value="Bacteria"/>
</dbReference>
<dbReference type="InterPro" id="IPR036291">
    <property type="entry name" value="NAD(P)-bd_dom_sf"/>
</dbReference>
<keyword evidence="7" id="KW-0520">NAD</keyword>
<evidence type="ECO:0000256" key="9">
    <source>
        <dbReference type="ARBA" id="ARBA00023160"/>
    </source>
</evidence>
<dbReference type="PATRIC" id="fig|1150469.3.peg.87"/>
<dbReference type="EMBL" id="HE663493">
    <property type="protein sequence ID" value="CCG06680.1"/>
    <property type="molecule type" value="Genomic_DNA"/>
</dbReference>
<dbReference type="FunFam" id="1.10.8.400:FF:000001">
    <property type="entry name" value="Enoyl-[acyl-carrier-protein] reductase [NADH]"/>
    <property type="match status" value="1"/>
</dbReference>
<evidence type="ECO:0000256" key="10">
    <source>
        <dbReference type="ARBA" id="ARBA00048572"/>
    </source>
</evidence>
<dbReference type="NCBIfam" id="NF006019">
    <property type="entry name" value="PRK08159.1"/>
    <property type="match status" value="1"/>
</dbReference>
<dbReference type="InterPro" id="IPR014358">
    <property type="entry name" value="Enoyl-ACP_Rdtase_NADH"/>
</dbReference>
<dbReference type="Pfam" id="PF13561">
    <property type="entry name" value="adh_short_C2"/>
    <property type="match status" value="1"/>
</dbReference>
<evidence type="ECO:0000256" key="1">
    <source>
        <dbReference type="ARBA" id="ARBA00005194"/>
    </source>
</evidence>
<feature type="region of interest" description="Disordered" evidence="11">
    <location>
        <begin position="1"/>
        <end position="36"/>
    </location>
</feature>
<keyword evidence="13" id="KW-1185">Reference proteome</keyword>
<dbReference type="PRINTS" id="PR00081">
    <property type="entry name" value="GDHRDH"/>
</dbReference>
<evidence type="ECO:0000256" key="5">
    <source>
        <dbReference type="ARBA" id="ARBA00022832"/>
    </source>
</evidence>
<evidence type="ECO:0000313" key="12">
    <source>
        <dbReference type="EMBL" id="CCG06680.1"/>
    </source>
</evidence>
<dbReference type="KEGG" id="rpm:RSPPHO_00054"/>
<keyword evidence="8" id="KW-0443">Lipid metabolism</keyword>
<accession>H6SIQ3</accession>
<proteinExistence type="inferred from homology"/>
<dbReference type="GO" id="GO:0004318">
    <property type="term" value="F:enoyl-[acyl-carrier-protein] reductase (NADH) activity"/>
    <property type="evidence" value="ECO:0007669"/>
    <property type="project" value="UniProtKB-EC"/>
</dbReference>
<feature type="compositionally biased region" description="Basic and acidic residues" evidence="11">
    <location>
        <begin position="1"/>
        <end position="14"/>
    </location>
</feature>
<gene>
    <name evidence="12" type="ORF">RSPPHO_00054</name>
</gene>
<feature type="compositionally biased region" description="Basic residues" evidence="11">
    <location>
        <begin position="103"/>
        <end position="114"/>
    </location>
</feature>
<keyword evidence="4" id="KW-0444">Lipid biosynthesis</keyword>
<dbReference type="GO" id="GO:0006633">
    <property type="term" value="P:fatty acid biosynthetic process"/>
    <property type="evidence" value="ECO:0007669"/>
    <property type="project" value="UniProtKB-UniPathway"/>
</dbReference>
<organism evidence="12 13">
    <name type="scientific">Pararhodospirillum photometricum DSM 122</name>
    <dbReference type="NCBI Taxonomy" id="1150469"/>
    <lineage>
        <taxon>Bacteria</taxon>
        <taxon>Pseudomonadati</taxon>
        <taxon>Pseudomonadota</taxon>
        <taxon>Alphaproteobacteria</taxon>
        <taxon>Rhodospirillales</taxon>
        <taxon>Rhodospirillaceae</taxon>
        <taxon>Pararhodospirillum</taxon>
    </lineage>
</organism>
<dbReference type="HOGENOM" id="CLU_694220_0_0_5"/>
<evidence type="ECO:0000256" key="7">
    <source>
        <dbReference type="ARBA" id="ARBA00023027"/>
    </source>
</evidence>
<comment type="similarity">
    <text evidence="2">Belongs to the short-chain dehydrogenases/reductases (SDR) family. FabI subfamily.</text>
</comment>
<evidence type="ECO:0000256" key="11">
    <source>
        <dbReference type="SAM" id="MobiDB-lite"/>
    </source>
</evidence>
<dbReference type="SUPFAM" id="SSF51735">
    <property type="entry name" value="NAD(P)-binding Rossmann-fold domains"/>
    <property type="match status" value="1"/>
</dbReference>
<dbReference type="STRING" id="1150469.RSPPHO_00054"/>
<protein>
    <recommendedName>
        <fullName evidence="3">enoyl-[acyl-carrier-protein] reductase (NADH)</fullName>
        <ecNumber evidence="3">1.3.1.9</ecNumber>
    </recommendedName>
</protein>
<dbReference type="AlphaFoldDB" id="H6SIQ3"/>